<dbReference type="InterPro" id="IPR003447">
    <property type="entry name" value="FEMABX"/>
</dbReference>
<dbReference type="InterPro" id="IPR050644">
    <property type="entry name" value="PG_Glycine_Bridge_Synth"/>
</dbReference>
<dbReference type="GO" id="GO:0008360">
    <property type="term" value="P:regulation of cell shape"/>
    <property type="evidence" value="ECO:0007669"/>
    <property type="project" value="UniProtKB-KW"/>
</dbReference>
<keyword evidence="3" id="KW-0133">Cell shape</keyword>
<dbReference type="STRING" id="1802617.A2886_01325"/>
<evidence type="ECO:0008006" key="9">
    <source>
        <dbReference type="Google" id="ProtNLM"/>
    </source>
</evidence>
<comment type="similarity">
    <text evidence="1">Belongs to the FemABX family.</text>
</comment>
<name>A0A1F4UUK1_UNCKA</name>
<organism evidence="7 8">
    <name type="scientific">candidate division WWE3 bacterium RIFCSPHIGHO2_01_FULL_42_13</name>
    <dbReference type="NCBI Taxonomy" id="1802617"/>
    <lineage>
        <taxon>Bacteria</taxon>
        <taxon>Katanobacteria</taxon>
    </lineage>
</organism>
<keyword evidence="4" id="KW-0573">Peptidoglycan synthesis</keyword>
<evidence type="ECO:0000256" key="6">
    <source>
        <dbReference type="ARBA" id="ARBA00023316"/>
    </source>
</evidence>
<dbReference type="PROSITE" id="PS51191">
    <property type="entry name" value="FEMABX"/>
    <property type="match status" value="1"/>
</dbReference>
<dbReference type="GO" id="GO:0016755">
    <property type="term" value="F:aminoacyltransferase activity"/>
    <property type="evidence" value="ECO:0007669"/>
    <property type="project" value="InterPro"/>
</dbReference>
<evidence type="ECO:0000256" key="3">
    <source>
        <dbReference type="ARBA" id="ARBA00022960"/>
    </source>
</evidence>
<evidence type="ECO:0000256" key="5">
    <source>
        <dbReference type="ARBA" id="ARBA00023315"/>
    </source>
</evidence>
<dbReference type="Pfam" id="PF02388">
    <property type="entry name" value="FemAB"/>
    <property type="match status" value="2"/>
</dbReference>
<keyword evidence="6" id="KW-0961">Cell wall biogenesis/degradation</keyword>
<evidence type="ECO:0000256" key="1">
    <source>
        <dbReference type="ARBA" id="ARBA00009943"/>
    </source>
</evidence>
<gene>
    <name evidence="7" type="ORF">A2886_01325</name>
</gene>
<proteinExistence type="inferred from homology"/>
<accession>A0A1F4UUK1</accession>
<keyword evidence="2" id="KW-0808">Transferase</keyword>
<dbReference type="SUPFAM" id="SSF55729">
    <property type="entry name" value="Acyl-CoA N-acyltransferases (Nat)"/>
    <property type="match status" value="1"/>
</dbReference>
<evidence type="ECO:0000256" key="4">
    <source>
        <dbReference type="ARBA" id="ARBA00022984"/>
    </source>
</evidence>
<reference evidence="7 8" key="1">
    <citation type="journal article" date="2016" name="Nat. Commun.">
        <title>Thousands of microbial genomes shed light on interconnected biogeochemical processes in an aquifer system.</title>
        <authorList>
            <person name="Anantharaman K."/>
            <person name="Brown C.T."/>
            <person name="Hug L.A."/>
            <person name="Sharon I."/>
            <person name="Castelle C.J."/>
            <person name="Probst A.J."/>
            <person name="Thomas B.C."/>
            <person name="Singh A."/>
            <person name="Wilkins M.J."/>
            <person name="Karaoz U."/>
            <person name="Brodie E.L."/>
            <person name="Williams K.H."/>
            <person name="Hubbard S.S."/>
            <person name="Banfield J.F."/>
        </authorList>
    </citation>
    <scope>NUCLEOTIDE SEQUENCE [LARGE SCALE GENOMIC DNA]</scope>
</reference>
<dbReference type="PANTHER" id="PTHR36174">
    <property type="entry name" value="LIPID II:GLYCINE GLYCYLTRANSFERASE"/>
    <property type="match status" value="1"/>
</dbReference>
<dbReference type="GO" id="GO:0071555">
    <property type="term" value="P:cell wall organization"/>
    <property type="evidence" value="ECO:0007669"/>
    <property type="project" value="UniProtKB-KW"/>
</dbReference>
<dbReference type="Gene3D" id="3.40.630.30">
    <property type="match status" value="1"/>
</dbReference>
<evidence type="ECO:0000313" key="7">
    <source>
        <dbReference type="EMBL" id="OGC47883.1"/>
    </source>
</evidence>
<dbReference type="Proteomes" id="UP000176608">
    <property type="component" value="Unassembled WGS sequence"/>
</dbReference>
<sequence>MHVVQSPEWGQFKSEVGTPAIRVGEIQYTKHEIPFSKYFYAYSPKVDPTKINWEALEGSLNENNCIAINFDVPNVIVGSAEANAVEEIFKQHGCKKSPRDTFAKSNIVLDLTSSEEKLLEGMHKKHRYNIGYAQRNGVEVYEAESEEDFDIFYNLLSETSQRQKYYIHSKNYYKRIWEILGEKEICTILIAKHEGTPLVAWMLFVYENVLYYPFGGSSEEKKNFMGSNLIGWEAIRLGKRLGCSVFDMWGAAEIPNDESDPWFGFTQFKIRFGGKFVRYIDSYDFILNDSVYTLFNTANIMRWKILKLLK</sequence>
<dbReference type="EMBL" id="MEVA01000001">
    <property type="protein sequence ID" value="OGC47883.1"/>
    <property type="molecule type" value="Genomic_DNA"/>
</dbReference>
<comment type="caution">
    <text evidence="7">The sequence shown here is derived from an EMBL/GenBank/DDBJ whole genome shotgun (WGS) entry which is preliminary data.</text>
</comment>
<evidence type="ECO:0000313" key="8">
    <source>
        <dbReference type="Proteomes" id="UP000176608"/>
    </source>
</evidence>
<protein>
    <recommendedName>
        <fullName evidence="9">BioF2-like acetyltransferase domain-containing protein</fullName>
    </recommendedName>
</protein>
<dbReference type="InterPro" id="IPR016181">
    <property type="entry name" value="Acyl_CoA_acyltransferase"/>
</dbReference>
<dbReference type="AlphaFoldDB" id="A0A1F4UUK1"/>
<keyword evidence="5" id="KW-0012">Acyltransferase</keyword>
<evidence type="ECO:0000256" key="2">
    <source>
        <dbReference type="ARBA" id="ARBA00022679"/>
    </source>
</evidence>
<dbReference type="PANTHER" id="PTHR36174:SF1">
    <property type="entry name" value="LIPID II:GLYCINE GLYCYLTRANSFERASE"/>
    <property type="match status" value="1"/>
</dbReference>
<dbReference type="GO" id="GO:0009252">
    <property type="term" value="P:peptidoglycan biosynthetic process"/>
    <property type="evidence" value="ECO:0007669"/>
    <property type="project" value="UniProtKB-KW"/>
</dbReference>